<evidence type="ECO:0000256" key="3">
    <source>
        <dbReference type="ARBA" id="ARBA00022737"/>
    </source>
</evidence>
<comment type="caution">
    <text evidence="10">The sequence shown here is derived from an EMBL/GenBank/DDBJ whole genome shotgun (WGS) entry which is preliminary data.</text>
</comment>
<keyword evidence="3" id="KW-0677">Repeat</keyword>
<evidence type="ECO:0000313" key="10">
    <source>
        <dbReference type="EMBL" id="ORY48029.1"/>
    </source>
</evidence>
<protein>
    <recommendedName>
        <fullName evidence="9">C2H2-type domain-containing protein</fullName>
    </recommendedName>
</protein>
<name>A0A1Y2CLY0_9FUNG</name>
<feature type="region of interest" description="Disordered" evidence="8">
    <location>
        <begin position="222"/>
        <end position="338"/>
    </location>
</feature>
<dbReference type="GO" id="GO:0000978">
    <property type="term" value="F:RNA polymerase II cis-regulatory region sequence-specific DNA binding"/>
    <property type="evidence" value="ECO:0007669"/>
    <property type="project" value="InterPro"/>
</dbReference>
<dbReference type="EMBL" id="MCGO01000012">
    <property type="protein sequence ID" value="ORY48029.1"/>
    <property type="molecule type" value="Genomic_DNA"/>
</dbReference>
<evidence type="ECO:0000256" key="1">
    <source>
        <dbReference type="ARBA" id="ARBA00004123"/>
    </source>
</evidence>
<dbReference type="InterPro" id="IPR036236">
    <property type="entry name" value="Znf_C2H2_sf"/>
</dbReference>
<feature type="domain" description="C2H2-type" evidence="9">
    <location>
        <begin position="343"/>
        <end position="370"/>
    </location>
</feature>
<keyword evidence="4 7" id="KW-0863">Zinc-finger</keyword>
<dbReference type="SMART" id="SM00355">
    <property type="entry name" value="ZnF_C2H2"/>
    <property type="match status" value="2"/>
</dbReference>
<organism evidence="10 11">
    <name type="scientific">Rhizoclosmatium globosum</name>
    <dbReference type="NCBI Taxonomy" id="329046"/>
    <lineage>
        <taxon>Eukaryota</taxon>
        <taxon>Fungi</taxon>
        <taxon>Fungi incertae sedis</taxon>
        <taxon>Chytridiomycota</taxon>
        <taxon>Chytridiomycota incertae sedis</taxon>
        <taxon>Chytridiomycetes</taxon>
        <taxon>Chytridiales</taxon>
        <taxon>Chytriomycetaceae</taxon>
        <taxon>Rhizoclosmatium</taxon>
    </lineage>
</organism>
<feature type="compositionally biased region" description="Low complexity" evidence="8">
    <location>
        <begin position="69"/>
        <end position="84"/>
    </location>
</feature>
<evidence type="ECO:0000256" key="7">
    <source>
        <dbReference type="PROSITE-ProRule" id="PRU00042"/>
    </source>
</evidence>
<feature type="compositionally biased region" description="Polar residues" evidence="8">
    <location>
        <begin position="145"/>
        <end position="165"/>
    </location>
</feature>
<evidence type="ECO:0000256" key="6">
    <source>
        <dbReference type="ARBA" id="ARBA00023242"/>
    </source>
</evidence>
<evidence type="ECO:0000256" key="2">
    <source>
        <dbReference type="ARBA" id="ARBA00022723"/>
    </source>
</evidence>
<keyword evidence="5" id="KW-0862">Zinc</keyword>
<dbReference type="GO" id="GO:0000981">
    <property type="term" value="F:DNA-binding transcription factor activity, RNA polymerase II-specific"/>
    <property type="evidence" value="ECO:0007669"/>
    <property type="project" value="InterPro"/>
</dbReference>
<keyword evidence="11" id="KW-1185">Reference proteome</keyword>
<evidence type="ECO:0000256" key="8">
    <source>
        <dbReference type="SAM" id="MobiDB-lite"/>
    </source>
</evidence>
<evidence type="ECO:0000256" key="5">
    <source>
        <dbReference type="ARBA" id="ARBA00022833"/>
    </source>
</evidence>
<dbReference type="GO" id="GO:0005634">
    <property type="term" value="C:nucleus"/>
    <property type="evidence" value="ECO:0007669"/>
    <property type="project" value="UniProtKB-SubCell"/>
</dbReference>
<evidence type="ECO:0000259" key="9">
    <source>
        <dbReference type="PROSITE" id="PS50157"/>
    </source>
</evidence>
<dbReference type="PANTHER" id="PTHR40626">
    <property type="entry name" value="MIP31509P"/>
    <property type="match status" value="1"/>
</dbReference>
<dbReference type="InterPro" id="IPR013087">
    <property type="entry name" value="Znf_C2H2_type"/>
</dbReference>
<feature type="region of interest" description="Disordered" evidence="8">
    <location>
        <begin position="1"/>
        <end position="50"/>
    </location>
</feature>
<keyword evidence="2" id="KW-0479">Metal-binding</keyword>
<feature type="compositionally biased region" description="Polar residues" evidence="8">
    <location>
        <begin position="128"/>
        <end position="138"/>
    </location>
</feature>
<dbReference type="GO" id="GO:0000785">
    <property type="term" value="C:chromatin"/>
    <property type="evidence" value="ECO:0007669"/>
    <property type="project" value="TreeGrafter"/>
</dbReference>
<feature type="compositionally biased region" description="Low complexity" evidence="8">
    <location>
        <begin position="222"/>
        <end position="261"/>
    </location>
</feature>
<gene>
    <name evidence="10" type="ORF">BCR33DRAFT_57153</name>
</gene>
<feature type="compositionally biased region" description="Basic and acidic residues" evidence="8">
    <location>
        <begin position="324"/>
        <end position="338"/>
    </location>
</feature>
<feature type="region of interest" description="Disordered" evidence="8">
    <location>
        <begin position="69"/>
        <end position="89"/>
    </location>
</feature>
<dbReference type="GO" id="GO:0008270">
    <property type="term" value="F:zinc ion binding"/>
    <property type="evidence" value="ECO:0007669"/>
    <property type="project" value="UniProtKB-KW"/>
</dbReference>
<dbReference type="PROSITE" id="PS50157">
    <property type="entry name" value="ZINC_FINGER_C2H2_2"/>
    <property type="match status" value="1"/>
</dbReference>
<sequence length="398" mass="43453">MITTWQNQNGGSGQEQTTHQSNEGLMYGTSKEGYTNPMHPPNSSDGVGVGVYAAPQQYSSALSSSSLLLNSHSHSNSNSHGSSSDRSMYTAPLSLNSQTLNANANANSTSTSTSNHFVDSLFSAQSNAHFGSGRSSDQGVAGLPPNTQSHSSNPQSIAQSHSIQSLPAFALPNQPSSNSPHLPQSQMYSQQQQHQQQQHQYGYSQHLPLHQQQLPFPQLQTFPSLDQQLPPLPQQQHQQQQQQHMVHQQQQQQFQQYQIHPDSSILPLPHTHQSHHYASPPPPQSGLSSSTSTSASISTTSTLTIPTTTATKPSRPSTSTTPDDALHKHSDSTIQKDPRPRHFLCATCHKSFLRKQDLSRHEVTHTTIKAFSCPLGCGTTFGRADAMSRHVKARRCSN</sequence>
<dbReference type="Proteomes" id="UP000193642">
    <property type="component" value="Unassembled WGS sequence"/>
</dbReference>
<keyword evidence="6" id="KW-0539">Nucleus</keyword>
<dbReference type="OrthoDB" id="8922241at2759"/>
<accession>A0A1Y2CLY0</accession>
<feature type="region of interest" description="Disordered" evidence="8">
    <location>
        <begin position="128"/>
        <end position="201"/>
    </location>
</feature>
<feature type="compositionally biased region" description="Polar residues" evidence="8">
    <location>
        <begin position="1"/>
        <end position="23"/>
    </location>
</feature>
<dbReference type="SUPFAM" id="SSF57667">
    <property type="entry name" value="beta-beta-alpha zinc fingers"/>
    <property type="match status" value="1"/>
</dbReference>
<dbReference type="PANTHER" id="PTHR40626:SF11">
    <property type="entry name" value="ZINC FINGER PROTEIN YPR022C"/>
    <property type="match status" value="1"/>
</dbReference>
<evidence type="ECO:0000256" key="4">
    <source>
        <dbReference type="ARBA" id="ARBA00022771"/>
    </source>
</evidence>
<feature type="compositionally biased region" description="Low complexity" evidence="8">
    <location>
        <begin position="285"/>
        <end position="322"/>
    </location>
</feature>
<dbReference type="InterPro" id="IPR051059">
    <property type="entry name" value="VerF-like"/>
</dbReference>
<feature type="compositionally biased region" description="Low complexity" evidence="8">
    <location>
        <begin position="184"/>
        <end position="201"/>
    </location>
</feature>
<dbReference type="STRING" id="329046.A0A1Y2CLY0"/>
<dbReference type="AlphaFoldDB" id="A0A1Y2CLY0"/>
<evidence type="ECO:0000313" key="11">
    <source>
        <dbReference type="Proteomes" id="UP000193642"/>
    </source>
</evidence>
<proteinExistence type="predicted"/>
<comment type="subcellular location">
    <subcellularLocation>
        <location evidence="1">Nucleus</location>
    </subcellularLocation>
</comment>
<dbReference type="PROSITE" id="PS00028">
    <property type="entry name" value="ZINC_FINGER_C2H2_1"/>
    <property type="match status" value="1"/>
</dbReference>
<reference evidence="10 11" key="1">
    <citation type="submission" date="2016-07" db="EMBL/GenBank/DDBJ databases">
        <title>Pervasive Adenine N6-methylation of Active Genes in Fungi.</title>
        <authorList>
            <consortium name="DOE Joint Genome Institute"/>
            <person name="Mondo S.J."/>
            <person name="Dannebaum R.O."/>
            <person name="Kuo R.C."/>
            <person name="Labutti K."/>
            <person name="Haridas S."/>
            <person name="Kuo A."/>
            <person name="Salamov A."/>
            <person name="Ahrendt S.R."/>
            <person name="Lipzen A."/>
            <person name="Sullivan W."/>
            <person name="Andreopoulos W.B."/>
            <person name="Clum A."/>
            <person name="Lindquist E."/>
            <person name="Daum C."/>
            <person name="Ramamoorthy G.K."/>
            <person name="Gryganskyi A."/>
            <person name="Culley D."/>
            <person name="Magnuson J.K."/>
            <person name="James T.Y."/>
            <person name="O'Malley M.A."/>
            <person name="Stajich J.E."/>
            <person name="Spatafora J.W."/>
            <person name="Visel A."/>
            <person name="Grigoriev I.V."/>
        </authorList>
    </citation>
    <scope>NUCLEOTIDE SEQUENCE [LARGE SCALE GENOMIC DNA]</scope>
    <source>
        <strain evidence="10 11">JEL800</strain>
    </source>
</reference>
<dbReference type="Gene3D" id="3.30.160.60">
    <property type="entry name" value="Classic Zinc Finger"/>
    <property type="match status" value="1"/>
</dbReference>
<feature type="compositionally biased region" description="Polar residues" evidence="8">
    <location>
        <begin position="173"/>
        <end position="183"/>
    </location>
</feature>